<protein>
    <submittedName>
        <fullName evidence="3">Uncharacterized protein</fullName>
    </submittedName>
</protein>
<evidence type="ECO:0000256" key="2">
    <source>
        <dbReference type="SAM" id="Phobius"/>
    </source>
</evidence>
<reference evidence="3 4" key="1">
    <citation type="submission" date="2016-10" db="EMBL/GenBank/DDBJ databases">
        <authorList>
            <person name="de Groot N.N."/>
        </authorList>
    </citation>
    <scope>NUCLEOTIDE SEQUENCE [LARGE SCALE GENOMIC DNA]</scope>
    <source>
        <strain evidence="3 4">DSM 25186</strain>
    </source>
</reference>
<feature type="transmembrane region" description="Helical" evidence="2">
    <location>
        <begin position="6"/>
        <end position="24"/>
    </location>
</feature>
<accession>A0A1G9AZ72</accession>
<organism evidence="3 4">
    <name type="scientific">Catalinimonas alkaloidigena</name>
    <dbReference type="NCBI Taxonomy" id="1075417"/>
    <lineage>
        <taxon>Bacteria</taxon>
        <taxon>Pseudomonadati</taxon>
        <taxon>Bacteroidota</taxon>
        <taxon>Cytophagia</taxon>
        <taxon>Cytophagales</taxon>
        <taxon>Catalimonadaceae</taxon>
        <taxon>Catalinimonas</taxon>
    </lineage>
</organism>
<feature type="region of interest" description="Disordered" evidence="1">
    <location>
        <begin position="115"/>
        <end position="134"/>
    </location>
</feature>
<evidence type="ECO:0000313" key="3">
    <source>
        <dbReference type="EMBL" id="SDK32636.1"/>
    </source>
</evidence>
<evidence type="ECO:0000313" key="4">
    <source>
        <dbReference type="Proteomes" id="UP000198510"/>
    </source>
</evidence>
<dbReference type="EMBL" id="FNFO01000002">
    <property type="protein sequence ID" value="SDK32636.1"/>
    <property type="molecule type" value="Genomic_DNA"/>
</dbReference>
<dbReference type="Proteomes" id="UP000198510">
    <property type="component" value="Unassembled WGS sequence"/>
</dbReference>
<keyword evidence="2" id="KW-1133">Transmembrane helix</keyword>
<keyword evidence="2" id="KW-0472">Membrane</keyword>
<feature type="compositionally biased region" description="Basic and acidic residues" evidence="1">
    <location>
        <begin position="58"/>
        <end position="77"/>
    </location>
</feature>
<dbReference type="AlphaFoldDB" id="A0A1G9AZ72"/>
<gene>
    <name evidence="3" type="ORF">SAMN05421823_102456</name>
</gene>
<keyword evidence="2" id="KW-0812">Transmembrane</keyword>
<keyword evidence="4" id="KW-1185">Reference proteome</keyword>
<feature type="region of interest" description="Disordered" evidence="1">
    <location>
        <begin position="140"/>
        <end position="170"/>
    </location>
</feature>
<feature type="region of interest" description="Disordered" evidence="1">
    <location>
        <begin position="31"/>
        <end position="105"/>
    </location>
</feature>
<evidence type="ECO:0000256" key="1">
    <source>
        <dbReference type="SAM" id="MobiDB-lite"/>
    </source>
</evidence>
<sequence length="204" mass="24094">MDASDILVYVLGALIYLVATFVKMRRKAATRQQQDESTHLPQSPLESLFGEEEDEEEIRPRRIETRETWEEAEKAAEKAQQSVARKAQQVRERTERRFQQAERELETQIRRAKARTAQLQREQEEDEEEAKAEQLLRERERAQAETQRRGIQTHRSTDPADASFLPYQKRTTLKPLPTRYQALLRNRQSARDAFVLSEILQRKF</sequence>
<proteinExistence type="predicted"/>
<feature type="compositionally biased region" description="Basic and acidic residues" evidence="1">
    <location>
        <begin position="89"/>
        <end position="105"/>
    </location>
</feature>
<name>A0A1G9AZ72_9BACT</name>
<dbReference type="RefSeq" id="WP_089680127.1">
    <property type="nucleotide sequence ID" value="NZ_FNFO01000002.1"/>
</dbReference>